<feature type="transmembrane region" description="Helical" evidence="1">
    <location>
        <begin position="415"/>
        <end position="443"/>
    </location>
</feature>
<gene>
    <name evidence="3" type="ORF">BRENAR_LOCUS4930</name>
</gene>
<feature type="transmembrane region" description="Helical" evidence="1">
    <location>
        <begin position="343"/>
        <end position="364"/>
    </location>
</feature>
<dbReference type="InterPro" id="IPR040241">
    <property type="entry name" value="TRP_Flc/Pkd2-like"/>
</dbReference>
<keyword evidence="1" id="KW-0812">Transmembrane</keyword>
<dbReference type="PANTHER" id="PTHR31145:SF6">
    <property type="entry name" value="INTEGRAL MEMBRANE PROTEIN (AFU_ORTHOLOGUE AFUA_7G01610)"/>
    <property type="match status" value="1"/>
</dbReference>
<feature type="transmembrane region" description="Helical" evidence="1">
    <location>
        <begin position="590"/>
        <end position="610"/>
    </location>
</feature>
<feature type="domain" description="TRP C-terminal" evidence="2">
    <location>
        <begin position="397"/>
        <end position="684"/>
    </location>
</feature>
<dbReference type="Proteomes" id="UP000290900">
    <property type="component" value="Unassembled WGS sequence"/>
</dbReference>
<name>A0A448YTG3_BRENA</name>
<feature type="transmembrane region" description="Helical" evidence="1">
    <location>
        <begin position="288"/>
        <end position="313"/>
    </location>
</feature>
<dbReference type="GO" id="GO:0016020">
    <property type="term" value="C:membrane"/>
    <property type="evidence" value="ECO:0007669"/>
    <property type="project" value="TreeGrafter"/>
</dbReference>
<organism evidence="3 4">
    <name type="scientific">Brettanomyces naardenensis</name>
    <name type="common">Yeast</name>
    <dbReference type="NCBI Taxonomy" id="13370"/>
    <lineage>
        <taxon>Eukaryota</taxon>
        <taxon>Fungi</taxon>
        <taxon>Dikarya</taxon>
        <taxon>Ascomycota</taxon>
        <taxon>Saccharomycotina</taxon>
        <taxon>Pichiomycetes</taxon>
        <taxon>Pichiales</taxon>
        <taxon>Pichiaceae</taxon>
        <taxon>Brettanomyces</taxon>
    </lineage>
</organism>
<feature type="transmembrane region" description="Helical" evidence="1">
    <location>
        <begin position="622"/>
        <end position="642"/>
    </location>
</feature>
<evidence type="ECO:0000259" key="2">
    <source>
        <dbReference type="Pfam" id="PF06011"/>
    </source>
</evidence>
<feature type="transmembrane region" description="Helical" evidence="1">
    <location>
        <begin position="552"/>
        <end position="570"/>
    </location>
</feature>
<dbReference type="AlphaFoldDB" id="A0A448YTG3"/>
<dbReference type="Pfam" id="PF06011">
    <property type="entry name" value="TRP"/>
    <property type="match status" value="1"/>
</dbReference>
<dbReference type="PANTHER" id="PTHR31145">
    <property type="entry name" value="INTEGRAL MEMBRANE PROTEIN (AFU_ORTHOLOGUE AFUA_7G01610)"/>
    <property type="match status" value="1"/>
</dbReference>
<keyword evidence="1" id="KW-0472">Membrane</keyword>
<feature type="transmembrane region" description="Helical" evidence="1">
    <location>
        <begin position="319"/>
        <end position="336"/>
    </location>
</feature>
<sequence>MSFQLRTFALDDIYDVNNVTNMYTTLHFTLKYVDEVVLDQYLRLCDYVSVNHMTSYYVPGGVFSGIDNLFTYGGTQTQTITTLLRVNGTTTTTSLIERTTQGGYNFTRSLNSTGDDPDILPVGIQKRLFSSNASLAVSNDSLFFSSKYYGKELPEETSGAVVTLPESVETVQVVLPTTVFSDTAVVTAALQSVQPPVAATTDDASPLPTASSLSVSSTTSLPSILPSSCPIFKDNEITINLSAEVGHRSAFGSFELQVQIISPDANHSVIGCSSSFISTVQKQRTSSFLTAFFASVLIILFISNFANIFLSPYQDSNDVFLMPAALICNGPLLNQVTPSFVDFLYYLQFVFFMVALNLHFPGFLSPLVATFRWVAFLRTGGYSCESIGNVYQTIYTGGLKSLLNGGGDHSMSGQWMWFLLDFTIFTACYILLHNIIFATVYFVQRIGGKKSVRVTTHSTRTSLYFNLGLVLYSFLRVATLPLLTIGLYILATFNKNPYGGPSSHENFAAWCVATAAIAFSVYIVMVSFFGFRYVFSATGKNKLYTKLSTMLTWNYFYSGFNVSKVAFVLVDQFEILLFSIAVGCLQWSGMMQLILIIIVKFLYFLLLVIYKPYYSKTRMNRNRIACSATHILVSLLHIPFLYRLDASEELRTRFVWAISIIHLIAIVFLFVIPTVHNIYLCCKLYLKYRKGHKGTDIPDYRDNGDFIELPFSSDNRSLLSNGTFADLVTMPPLSPSVSGILHDNESYTVPENNDCSSSSSSISCHTSVPMRTARDWTVREADMYYNVPRILGPDPEVRQLWEERGRKLHKAKNALAEKARSENQSQVEEKWDWLDTLKRVHFIRRPIKSFEVMRPHPLTFDGSNLVRMETRNTPSTGTDTLAERCMSKGSTSTLDSEETQNNGSIRSSFASVFGLGSAGHTLRVVNTTEEEQK</sequence>
<reference evidence="3 4" key="1">
    <citation type="submission" date="2018-12" db="EMBL/GenBank/DDBJ databases">
        <authorList>
            <person name="Tiukova I."/>
            <person name="Dainat J."/>
        </authorList>
    </citation>
    <scope>NUCLEOTIDE SEQUENCE [LARGE SCALE GENOMIC DNA]</scope>
</reference>
<evidence type="ECO:0000313" key="4">
    <source>
        <dbReference type="Proteomes" id="UP000290900"/>
    </source>
</evidence>
<dbReference type="EMBL" id="CAACVR010000075">
    <property type="protein sequence ID" value="VEU24202.1"/>
    <property type="molecule type" value="Genomic_DNA"/>
</dbReference>
<dbReference type="OrthoDB" id="5312224at2759"/>
<proteinExistence type="predicted"/>
<protein>
    <submittedName>
        <fullName evidence="3">DEKNAAC105431</fullName>
    </submittedName>
</protein>
<dbReference type="GO" id="GO:0055085">
    <property type="term" value="P:transmembrane transport"/>
    <property type="evidence" value="ECO:0007669"/>
    <property type="project" value="TreeGrafter"/>
</dbReference>
<evidence type="ECO:0000313" key="3">
    <source>
        <dbReference type="EMBL" id="VEU24202.1"/>
    </source>
</evidence>
<feature type="transmembrane region" description="Helical" evidence="1">
    <location>
        <begin position="463"/>
        <end position="491"/>
    </location>
</feature>
<keyword evidence="4" id="KW-1185">Reference proteome</keyword>
<evidence type="ECO:0000256" key="1">
    <source>
        <dbReference type="SAM" id="Phobius"/>
    </source>
</evidence>
<accession>A0A448YTG3</accession>
<dbReference type="InParanoid" id="A0A448YTG3"/>
<feature type="transmembrane region" description="Helical" evidence="1">
    <location>
        <begin position="507"/>
        <end position="531"/>
    </location>
</feature>
<keyword evidence="1" id="KW-1133">Transmembrane helix</keyword>
<dbReference type="InterPro" id="IPR010308">
    <property type="entry name" value="TRP_C"/>
</dbReference>
<feature type="transmembrane region" description="Helical" evidence="1">
    <location>
        <begin position="654"/>
        <end position="680"/>
    </location>
</feature>
<dbReference type="STRING" id="13370.A0A448YTG3"/>